<dbReference type="eggNOG" id="ENOG502SS9F">
    <property type="taxonomic scope" value="Eukaryota"/>
</dbReference>
<dbReference type="OMA" id="ICRITFM"/>
<evidence type="ECO:0000259" key="1">
    <source>
        <dbReference type="PROSITE" id="PS51186"/>
    </source>
</evidence>
<dbReference type="SUPFAM" id="SSF55729">
    <property type="entry name" value="Acyl-CoA N-acyltransferases (Nat)"/>
    <property type="match status" value="1"/>
</dbReference>
<dbReference type="InterPro" id="IPR016181">
    <property type="entry name" value="Acyl_CoA_acyltransferase"/>
</dbReference>
<evidence type="ECO:0000313" key="2">
    <source>
        <dbReference type="EMBL" id="EHK16818.1"/>
    </source>
</evidence>
<sequence>MSFILSDVGVLDAESIARHVDVPSMQNGPLYQTMFPQSNEITEQQRDEIVRWYAETLEEALQDRWESFLKACSIDGNPVGFCGWTIIERKPSHQFEANDGQVNEPLKEKRRKKISWVPETIDIDGWITLSKALRTERDRVLNDLDSICRLTFMAVNPSYQRRGIGSMMMQRICEETDRHGRYAFVLAAPEGVRLYNKYGFEIVGRVQTPKGTITSMLRPPRINTV</sequence>
<reference evidence="2 3" key="1">
    <citation type="journal article" date="2011" name="Genome Biol.">
        <title>Comparative genome sequence analysis underscores mycoparasitism as the ancestral life style of Trichoderma.</title>
        <authorList>
            <person name="Kubicek C.P."/>
            <person name="Herrera-Estrella A."/>
            <person name="Seidl-Seiboth V."/>
            <person name="Martinez D.A."/>
            <person name="Druzhinina I.S."/>
            <person name="Thon M."/>
            <person name="Zeilinger S."/>
            <person name="Casas-Flores S."/>
            <person name="Horwitz B.A."/>
            <person name="Mukherjee P.K."/>
            <person name="Mukherjee M."/>
            <person name="Kredics L."/>
            <person name="Alcaraz L.D."/>
            <person name="Aerts A."/>
            <person name="Antal Z."/>
            <person name="Atanasova L."/>
            <person name="Cervantes-Badillo M.G."/>
            <person name="Challacombe J."/>
            <person name="Chertkov O."/>
            <person name="McCluskey K."/>
            <person name="Coulpier F."/>
            <person name="Deshpande N."/>
            <person name="von Doehren H."/>
            <person name="Ebbole D.J."/>
            <person name="Esquivel-Naranjo E.U."/>
            <person name="Fekete E."/>
            <person name="Flipphi M."/>
            <person name="Glaser F."/>
            <person name="Gomez-Rodriguez E.Y."/>
            <person name="Gruber S."/>
            <person name="Han C."/>
            <person name="Henrissat B."/>
            <person name="Hermosa R."/>
            <person name="Hernandez-Onate M."/>
            <person name="Karaffa L."/>
            <person name="Kosti I."/>
            <person name="Le Crom S."/>
            <person name="Lindquist E."/>
            <person name="Lucas S."/>
            <person name="Luebeck M."/>
            <person name="Luebeck P.S."/>
            <person name="Margeot A."/>
            <person name="Metz B."/>
            <person name="Misra M."/>
            <person name="Nevalainen H."/>
            <person name="Omann M."/>
            <person name="Packer N."/>
            <person name="Perrone G."/>
            <person name="Uresti-Rivera E.E."/>
            <person name="Salamov A."/>
            <person name="Schmoll M."/>
            <person name="Seiboth B."/>
            <person name="Shapiro H."/>
            <person name="Sukno S."/>
            <person name="Tamayo-Ramos J.A."/>
            <person name="Tisch D."/>
            <person name="Wiest A."/>
            <person name="Wilkinson H.H."/>
            <person name="Zhang M."/>
            <person name="Coutinho P.M."/>
            <person name="Kenerley C.M."/>
            <person name="Monte E."/>
            <person name="Baker S.E."/>
            <person name="Grigoriev I.V."/>
        </authorList>
    </citation>
    <scope>NUCLEOTIDE SEQUENCE [LARGE SCALE GENOMIC DNA]</scope>
    <source>
        <strain evidence="3">Gv29-8 / FGSC 10586</strain>
    </source>
</reference>
<dbReference type="InParanoid" id="G9NA52"/>
<comment type="caution">
    <text evidence="2">The sequence shown here is derived from an EMBL/GenBank/DDBJ whole genome shotgun (WGS) entry which is preliminary data.</text>
</comment>
<dbReference type="EMBL" id="ABDF02000090">
    <property type="protein sequence ID" value="EHK16818.1"/>
    <property type="molecule type" value="Genomic_DNA"/>
</dbReference>
<dbReference type="CDD" id="cd04301">
    <property type="entry name" value="NAT_SF"/>
    <property type="match status" value="1"/>
</dbReference>
<organism evidence="2 3">
    <name type="scientific">Hypocrea virens (strain Gv29-8 / FGSC 10586)</name>
    <name type="common">Gliocladium virens</name>
    <name type="synonym">Trichoderma virens</name>
    <dbReference type="NCBI Taxonomy" id="413071"/>
    <lineage>
        <taxon>Eukaryota</taxon>
        <taxon>Fungi</taxon>
        <taxon>Dikarya</taxon>
        <taxon>Ascomycota</taxon>
        <taxon>Pezizomycotina</taxon>
        <taxon>Sordariomycetes</taxon>
        <taxon>Hypocreomycetidae</taxon>
        <taxon>Hypocreales</taxon>
        <taxon>Hypocreaceae</taxon>
        <taxon>Trichoderma</taxon>
    </lineage>
</organism>
<dbReference type="VEuPathDB" id="FungiDB:TRIVIDRAFT_65437"/>
<protein>
    <recommendedName>
        <fullName evidence="1">N-acetyltransferase domain-containing protein</fullName>
    </recommendedName>
</protein>
<dbReference type="InterPro" id="IPR000182">
    <property type="entry name" value="GNAT_dom"/>
</dbReference>
<dbReference type="STRING" id="413071.G9NA52"/>
<dbReference type="PANTHER" id="PTHR42791">
    <property type="entry name" value="GNAT FAMILY ACETYLTRANSFERASE"/>
    <property type="match status" value="1"/>
</dbReference>
<dbReference type="InterPro" id="IPR052523">
    <property type="entry name" value="Trichothecene_AcTrans"/>
</dbReference>
<dbReference type="PANTHER" id="PTHR42791:SF2">
    <property type="entry name" value="N-ACETYLTRANSFERASE DOMAIN-CONTAINING PROTEIN"/>
    <property type="match status" value="1"/>
</dbReference>
<dbReference type="Gene3D" id="3.40.630.30">
    <property type="match status" value="1"/>
</dbReference>
<dbReference type="RefSeq" id="XP_013951014.1">
    <property type="nucleotide sequence ID" value="XM_014095539.1"/>
</dbReference>
<dbReference type="AlphaFoldDB" id="G9NA52"/>
<dbReference type="GeneID" id="25796715"/>
<keyword evidence="3" id="KW-1185">Reference proteome</keyword>
<dbReference type="OrthoDB" id="2744543at2759"/>
<proteinExistence type="predicted"/>
<dbReference type="HOGENOM" id="CLU_106384_0_0_1"/>
<dbReference type="GO" id="GO:0016747">
    <property type="term" value="F:acyltransferase activity, transferring groups other than amino-acyl groups"/>
    <property type="evidence" value="ECO:0007669"/>
    <property type="project" value="InterPro"/>
</dbReference>
<feature type="domain" description="N-acetyltransferase" evidence="1">
    <location>
        <begin position="36"/>
        <end position="221"/>
    </location>
</feature>
<evidence type="ECO:0000313" key="3">
    <source>
        <dbReference type="Proteomes" id="UP000007115"/>
    </source>
</evidence>
<dbReference type="PROSITE" id="PS51186">
    <property type="entry name" value="GNAT"/>
    <property type="match status" value="1"/>
</dbReference>
<accession>G9NA52</accession>
<name>G9NA52_HYPVG</name>
<gene>
    <name evidence="2" type="ORF">TRIVIDRAFT_65437</name>
</gene>
<dbReference type="Pfam" id="PF13508">
    <property type="entry name" value="Acetyltransf_7"/>
    <property type="match status" value="1"/>
</dbReference>
<dbReference type="Proteomes" id="UP000007115">
    <property type="component" value="Unassembled WGS sequence"/>
</dbReference>